<dbReference type="VEuPathDB" id="FungiDB:VP01_1919g2"/>
<keyword evidence="1" id="KW-0472">Membrane</keyword>
<keyword evidence="3" id="KW-1185">Reference proteome</keyword>
<protein>
    <submittedName>
        <fullName evidence="2">Uncharacterized protein</fullName>
    </submittedName>
</protein>
<dbReference type="EMBL" id="LAVV01006747">
    <property type="protein sequence ID" value="KNZ58506.1"/>
    <property type="molecule type" value="Genomic_DNA"/>
</dbReference>
<reference evidence="2 3" key="1">
    <citation type="submission" date="2015-08" db="EMBL/GenBank/DDBJ databases">
        <title>Next Generation Sequencing and Analysis of the Genome of Puccinia sorghi L Schw, the Causal Agent of Maize Common Rust.</title>
        <authorList>
            <person name="Rochi L."/>
            <person name="Burguener G."/>
            <person name="Darino M."/>
            <person name="Turjanski A."/>
            <person name="Kreff E."/>
            <person name="Dieguez M.J."/>
            <person name="Sacco F."/>
        </authorList>
    </citation>
    <scope>NUCLEOTIDE SEQUENCE [LARGE SCALE GENOMIC DNA]</scope>
    <source>
        <strain evidence="2 3">RO10H11247</strain>
    </source>
</reference>
<keyword evidence="1" id="KW-1133">Transmembrane helix</keyword>
<feature type="transmembrane region" description="Helical" evidence="1">
    <location>
        <begin position="332"/>
        <end position="353"/>
    </location>
</feature>
<dbReference type="Proteomes" id="UP000037035">
    <property type="component" value="Unassembled WGS sequence"/>
</dbReference>
<comment type="caution">
    <text evidence="2">The sequence shown here is derived from an EMBL/GenBank/DDBJ whole genome shotgun (WGS) entry which is preliminary data.</text>
</comment>
<keyword evidence="1" id="KW-0812">Transmembrane</keyword>
<dbReference type="AlphaFoldDB" id="A0A0L6VCJ8"/>
<sequence>MLVGEYAEDFRAKEGLLLYYRGPSNQLLEGSSIFHHSYIKLCHDGVILHHNHAALYIQLKHGPFFLNRMNWDELPFTCQSVRIIDRNVVHTKEYRLFIYCEQSTAPIILLFLTLRITKVPVKIYELLFSLLDTLEKSTITLQLISFILQTTHCLRQISDSPSFELNPSISVSFKSLPFHLLLQPLDPPSPFLPSNSNNITILLGVLGSPFLIVQNETTKKEKTIRMKSWHPSLEATKNYLIYSIKYRLFCSKKCKIIQLNRSSRIFAGGKRIYRKFEMKDGLHACMHKSTLTTTIEDMHVQCGFIFILLYSLDCLCLIPLTFAFLKSLCMKFIYAITSIINHATPNLEVLVTFQLRISFMSLWLPQKIDKHPFILKSIEIIGFIIINLFLHPQNYKQQPFSWGFRGRGYKCWCNFSVIHWLQHGNLHTLPPFLGWSMPIGLYSTLYGSDDGMGFDLDFFLRRDGSSCLSCSSWVSDRCWRRVCGCRYNPWEKRILLFDVGISTRMVGWNTGRWRVMWLNCISPMDVTRKPQLRFLAEKPQAALHRKSHLFAVGVDLSSIPTQYIAKLWNFGTLLIFLTFIGKKGIFKHFSNSVFISQDA</sequence>
<feature type="transmembrane region" description="Helical" evidence="1">
    <location>
        <begin position="303"/>
        <end position="325"/>
    </location>
</feature>
<name>A0A0L6VCJ8_9BASI</name>
<evidence type="ECO:0000256" key="1">
    <source>
        <dbReference type="SAM" id="Phobius"/>
    </source>
</evidence>
<organism evidence="2 3">
    <name type="scientific">Puccinia sorghi</name>
    <dbReference type="NCBI Taxonomy" id="27349"/>
    <lineage>
        <taxon>Eukaryota</taxon>
        <taxon>Fungi</taxon>
        <taxon>Dikarya</taxon>
        <taxon>Basidiomycota</taxon>
        <taxon>Pucciniomycotina</taxon>
        <taxon>Pucciniomycetes</taxon>
        <taxon>Pucciniales</taxon>
        <taxon>Pucciniaceae</taxon>
        <taxon>Puccinia</taxon>
    </lineage>
</organism>
<accession>A0A0L6VCJ8</accession>
<proteinExistence type="predicted"/>
<evidence type="ECO:0000313" key="2">
    <source>
        <dbReference type="EMBL" id="KNZ58506.1"/>
    </source>
</evidence>
<gene>
    <name evidence="2" type="ORF">VP01_1919g2</name>
</gene>
<evidence type="ECO:0000313" key="3">
    <source>
        <dbReference type="Proteomes" id="UP000037035"/>
    </source>
</evidence>